<feature type="region of interest" description="Disordered" evidence="1">
    <location>
        <begin position="98"/>
        <end position="119"/>
    </location>
</feature>
<dbReference type="EMBL" id="AP008218">
    <property type="protein sequence ID" value="BAH95629.1"/>
    <property type="molecule type" value="Genomic_DNA"/>
</dbReference>
<dbReference type="KEGG" id="dosa:Os12g0275901"/>
<feature type="region of interest" description="Disordered" evidence="1">
    <location>
        <begin position="64"/>
        <end position="83"/>
    </location>
</feature>
<sequence>LNPCTTDSPSLRRIHFSRFPLLPHPIATTTTTSFAAEEKLFYLPFRPTPHLPLPETILPRCASSGNTSCRRRRRSPATGAPAPLLSLSLSLSVLLHGKKERRRKMTGGRRRKKRKRKIKTDRVELMFLPKLGVQSHKLVSF</sequence>
<accession>C7J9L2</accession>
<gene>
    <name evidence="2" type="ordered locus">Os12g0275901</name>
</gene>
<protein>
    <submittedName>
        <fullName evidence="2">Os12g0275901 protein</fullName>
    </submittedName>
</protein>
<evidence type="ECO:0000313" key="2">
    <source>
        <dbReference type="EMBL" id="BAH95629.1"/>
    </source>
</evidence>
<organism evidence="2 3">
    <name type="scientific">Oryza sativa subsp. japonica</name>
    <name type="common">Rice</name>
    <dbReference type="NCBI Taxonomy" id="39947"/>
    <lineage>
        <taxon>Eukaryota</taxon>
        <taxon>Viridiplantae</taxon>
        <taxon>Streptophyta</taxon>
        <taxon>Embryophyta</taxon>
        <taxon>Tracheophyta</taxon>
        <taxon>Spermatophyta</taxon>
        <taxon>Magnoliopsida</taxon>
        <taxon>Liliopsida</taxon>
        <taxon>Poales</taxon>
        <taxon>Poaceae</taxon>
        <taxon>BOP clade</taxon>
        <taxon>Oryzoideae</taxon>
        <taxon>Oryzeae</taxon>
        <taxon>Oryzinae</taxon>
        <taxon>Oryza</taxon>
        <taxon>Oryza sativa</taxon>
    </lineage>
</organism>
<dbReference type="Proteomes" id="UP000000763">
    <property type="component" value="Chromosome 12"/>
</dbReference>
<proteinExistence type="predicted"/>
<reference evidence="3" key="2">
    <citation type="journal article" date="2008" name="Nucleic Acids Res.">
        <title>The rice annotation project database (RAP-DB): 2008 update.</title>
        <authorList>
            <consortium name="The rice annotation project (RAP)"/>
        </authorList>
    </citation>
    <scope>GENOME REANNOTATION</scope>
    <source>
        <strain evidence="3">cv. Nipponbare</strain>
    </source>
</reference>
<name>C7J9L2_ORYSJ</name>
<evidence type="ECO:0000313" key="3">
    <source>
        <dbReference type="Proteomes" id="UP000000763"/>
    </source>
</evidence>
<dbReference type="AlphaFoldDB" id="C7J9L2"/>
<evidence type="ECO:0000256" key="1">
    <source>
        <dbReference type="SAM" id="MobiDB-lite"/>
    </source>
</evidence>
<reference evidence="2 3" key="1">
    <citation type="journal article" date="2005" name="Nature">
        <title>The map-based sequence of the rice genome.</title>
        <authorList>
            <consortium name="International rice genome sequencing project (IRGSP)"/>
            <person name="Matsumoto T."/>
            <person name="Wu J."/>
            <person name="Kanamori H."/>
            <person name="Katayose Y."/>
            <person name="Fujisawa M."/>
            <person name="Namiki N."/>
            <person name="Mizuno H."/>
            <person name="Yamamoto K."/>
            <person name="Antonio B.A."/>
            <person name="Baba T."/>
            <person name="Sakata K."/>
            <person name="Nagamura Y."/>
            <person name="Aoki H."/>
            <person name="Arikawa K."/>
            <person name="Arita K."/>
            <person name="Bito T."/>
            <person name="Chiden Y."/>
            <person name="Fujitsuka N."/>
            <person name="Fukunaka R."/>
            <person name="Hamada M."/>
            <person name="Harada C."/>
            <person name="Hayashi A."/>
            <person name="Hijishita S."/>
            <person name="Honda M."/>
            <person name="Hosokawa S."/>
            <person name="Ichikawa Y."/>
            <person name="Idonuma A."/>
            <person name="Iijima M."/>
            <person name="Ikeda M."/>
            <person name="Ikeno M."/>
            <person name="Ito K."/>
            <person name="Ito S."/>
            <person name="Ito T."/>
            <person name="Ito Y."/>
            <person name="Ito Y."/>
            <person name="Iwabuchi A."/>
            <person name="Kamiya K."/>
            <person name="Karasawa W."/>
            <person name="Kurita K."/>
            <person name="Katagiri S."/>
            <person name="Kikuta A."/>
            <person name="Kobayashi H."/>
            <person name="Kobayashi N."/>
            <person name="Machita K."/>
            <person name="Maehara T."/>
            <person name="Masukawa M."/>
            <person name="Mizubayashi T."/>
            <person name="Mukai Y."/>
            <person name="Nagasaki H."/>
            <person name="Nagata Y."/>
            <person name="Naito S."/>
            <person name="Nakashima M."/>
            <person name="Nakama Y."/>
            <person name="Nakamichi Y."/>
            <person name="Nakamura M."/>
            <person name="Meguro A."/>
            <person name="Negishi M."/>
            <person name="Ohta I."/>
            <person name="Ohta T."/>
            <person name="Okamoto M."/>
            <person name="Ono N."/>
            <person name="Saji S."/>
            <person name="Sakaguchi M."/>
            <person name="Sakai K."/>
            <person name="Shibata M."/>
            <person name="Shimokawa T."/>
            <person name="Song J."/>
            <person name="Takazaki Y."/>
            <person name="Terasawa K."/>
            <person name="Tsugane M."/>
            <person name="Tsuji K."/>
            <person name="Ueda S."/>
            <person name="Waki K."/>
            <person name="Yamagata H."/>
            <person name="Yamamoto M."/>
            <person name="Yamamoto S."/>
            <person name="Yamane H."/>
            <person name="Yoshiki S."/>
            <person name="Yoshihara R."/>
            <person name="Yukawa K."/>
            <person name="Zhong H."/>
            <person name="Yano M."/>
            <person name="Yuan Q."/>
            <person name="Ouyang S."/>
            <person name="Liu J."/>
            <person name="Jones K.M."/>
            <person name="Gansberger K."/>
            <person name="Moffat K."/>
            <person name="Hill J."/>
            <person name="Bera J."/>
            <person name="Fadrosh D."/>
            <person name="Jin S."/>
            <person name="Johri S."/>
            <person name="Kim M."/>
            <person name="Overton L."/>
            <person name="Reardon M."/>
            <person name="Tsitrin T."/>
            <person name="Vuong H."/>
            <person name="Weaver B."/>
            <person name="Ciecko A."/>
            <person name="Tallon L."/>
            <person name="Jackson J."/>
            <person name="Pai G."/>
            <person name="Aken S.V."/>
            <person name="Utterback T."/>
            <person name="Reidmuller S."/>
            <person name="Feldblyum T."/>
            <person name="Hsiao J."/>
            <person name="Zismann V."/>
            <person name="Iobst S."/>
            <person name="de Vazeille A.R."/>
            <person name="Buell C.R."/>
            <person name="Ying K."/>
            <person name="Li Y."/>
            <person name="Lu T."/>
            <person name="Huang Y."/>
            <person name="Zhao Q."/>
            <person name="Feng Q."/>
            <person name="Zhang L."/>
            <person name="Zhu J."/>
            <person name="Weng Q."/>
            <person name="Mu J."/>
            <person name="Lu Y."/>
            <person name="Fan D."/>
            <person name="Liu Y."/>
            <person name="Guan J."/>
            <person name="Zhang Y."/>
            <person name="Yu S."/>
            <person name="Liu X."/>
            <person name="Zhang Y."/>
            <person name="Hong G."/>
            <person name="Han B."/>
            <person name="Choisne N."/>
            <person name="Demange N."/>
            <person name="Orjeda G."/>
            <person name="Samain S."/>
            <person name="Cattolico L."/>
            <person name="Pelletier E."/>
            <person name="Couloux A."/>
            <person name="Segurens B."/>
            <person name="Wincker P."/>
            <person name="D'Hont A."/>
            <person name="Scarpelli C."/>
            <person name="Weissenbach J."/>
            <person name="Salanoubat M."/>
            <person name="Quetier F."/>
            <person name="Yu Y."/>
            <person name="Kim H.R."/>
            <person name="Rambo T."/>
            <person name="Currie J."/>
            <person name="Collura K."/>
            <person name="Luo M."/>
            <person name="Yang T."/>
            <person name="Ammiraju J.S.S."/>
            <person name="Engler F."/>
            <person name="Soderlund C."/>
            <person name="Wing R.A."/>
            <person name="Palmer L.E."/>
            <person name="de la Bastide M."/>
            <person name="Spiegel L."/>
            <person name="Nascimento L."/>
            <person name="Zutavern T."/>
            <person name="O'Shaughnessy A."/>
            <person name="Dike S."/>
            <person name="Dedhia N."/>
            <person name="Preston R."/>
            <person name="Balija V."/>
            <person name="McCombie W.R."/>
            <person name="Chow T."/>
            <person name="Chen H."/>
            <person name="Chung M."/>
            <person name="Chen C."/>
            <person name="Shaw J."/>
            <person name="Wu H."/>
            <person name="Hsiao K."/>
            <person name="Chao Y."/>
            <person name="Chu M."/>
            <person name="Cheng C."/>
            <person name="Hour A."/>
            <person name="Lee P."/>
            <person name="Lin S."/>
            <person name="Lin Y."/>
            <person name="Liou J."/>
            <person name="Liu S."/>
            <person name="Hsing Y."/>
            <person name="Raghuvanshi S."/>
            <person name="Mohanty A."/>
            <person name="Bharti A.K."/>
            <person name="Gaur A."/>
            <person name="Gupta V."/>
            <person name="Kumar D."/>
            <person name="Ravi V."/>
            <person name="Vij S."/>
            <person name="Kapur A."/>
            <person name="Khurana P."/>
            <person name="Khurana P."/>
            <person name="Khurana J.P."/>
            <person name="Tyagi A.K."/>
            <person name="Gaikwad K."/>
            <person name="Singh A."/>
            <person name="Dalal V."/>
            <person name="Srivastava S."/>
            <person name="Dixit A."/>
            <person name="Pal A.K."/>
            <person name="Ghazi I.A."/>
            <person name="Yadav M."/>
            <person name="Pandit A."/>
            <person name="Bhargava A."/>
            <person name="Sureshbabu K."/>
            <person name="Batra K."/>
            <person name="Sharma T.R."/>
            <person name="Mohapatra T."/>
            <person name="Singh N.K."/>
            <person name="Messing J."/>
            <person name="Nelson A.B."/>
            <person name="Fuks G."/>
            <person name="Kavchok S."/>
            <person name="Keizer G."/>
            <person name="Linton E."/>
            <person name="Llaca V."/>
            <person name="Song R."/>
            <person name="Tanyolac B."/>
            <person name="Young S."/>
            <person name="Ho-Il K."/>
            <person name="Hahn J.H."/>
            <person name="Sangsakoo G."/>
            <person name="Vanavichit A."/>
            <person name="de Mattos Luiz.A.T."/>
            <person name="Zimmer P.D."/>
            <person name="Malone G."/>
            <person name="Dellagostin O."/>
            <person name="de Oliveira A.C."/>
            <person name="Bevan M."/>
            <person name="Bancroft I."/>
            <person name="Minx P."/>
            <person name="Cordum H."/>
            <person name="Wilson R."/>
            <person name="Cheng Z."/>
            <person name="Jin W."/>
            <person name="Jiang J."/>
            <person name="Leong S.A."/>
            <person name="Iwama H."/>
            <person name="Gojobori T."/>
            <person name="Itoh T."/>
            <person name="Niimura Y."/>
            <person name="Fujii Y."/>
            <person name="Habara T."/>
            <person name="Sakai H."/>
            <person name="Sato Y."/>
            <person name="Wilson G."/>
            <person name="Kumar K."/>
            <person name="McCouch S."/>
            <person name="Juretic N."/>
            <person name="Hoen D."/>
            <person name="Wright S."/>
            <person name="Bruskiewich R."/>
            <person name="Bureau T."/>
            <person name="Miyao A."/>
            <person name="Hirochika H."/>
            <person name="Nishikawa T."/>
            <person name="Kadowaki K."/>
            <person name="Sugiura M."/>
            <person name="Burr B."/>
            <person name="Sasaki T."/>
        </authorList>
    </citation>
    <scope>NUCLEOTIDE SEQUENCE [LARGE SCALE GENOMIC DNA]</scope>
    <source>
        <strain evidence="3">cv. Nipponbare</strain>
    </source>
</reference>
<feature type="non-terminal residue" evidence="2">
    <location>
        <position position="1"/>
    </location>
</feature>